<dbReference type="EMBL" id="FQWV01000003">
    <property type="protein sequence ID" value="SHG93858.1"/>
    <property type="molecule type" value="Genomic_DNA"/>
</dbReference>
<protein>
    <submittedName>
        <fullName evidence="3">Conserved repeat domain-containing protein</fullName>
    </submittedName>
</protein>
<dbReference type="InterPro" id="IPR001434">
    <property type="entry name" value="OmcB-like_DUF11"/>
</dbReference>
<evidence type="ECO:0000313" key="3">
    <source>
        <dbReference type="EMBL" id="SHG93858.1"/>
    </source>
</evidence>
<proteinExistence type="predicted"/>
<accession>A0A1M5NWJ8</accession>
<dbReference type="Proteomes" id="UP000184357">
    <property type="component" value="Unassembled WGS sequence"/>
</dbReference>
<feature type="domain" description="DUF11" evidence="2">
    <location>
        <begin position="49"/>
        <end position="150"/>
    </location>
</feature>
<keyword evidence="4" id="KW-1185">Reference proteome</keyword>
<reference evidence="3 4" key="1">
    <citation type="submission" date="2016-11" db="EMBL/GenBank/DDBJ databases">
        <authorList>
            <person name="Jaros S."/>
            <person name="Januszkiewicz K."/>
            <person name="Wedrychowicz H."/>
        </authorList>
    </citation>
    <scope>NUCLEOTIDE SEQUENCE [LARGE SCALE GENOMIC DNA]</scope>
    <source>
        <strain evidence="3 4">DSM 9297</strain>
    </source>
</reference>
<evidence type="ECO:0000259" key="2">
    <source>
        <dbReference type="Pfam" id="PF01345"/>
    </source>
</evidence>
<dbReference type="STRING" id="43928.SAMN05443636_1370"/>
<gene>
    <name evidence="3" type="ORF">SAMN05443636_1370</name>
</gene>
<feature type="compositionally biased region" description="Low complexity" evidence="1">
    <location>
        <begin position="162"/>
        <end position="179"/>
    </location>
</feature>
<evidence type="ECO:0000256" key="1">
    <source>
        <dbReference type="SAM" id="MobiDB-lite"/>
    </source>
</evidence>
<sequence length="226" mass="23051">MRERRSGRDDATRWLGAAIVALAVVVAATTGAAATQSDEALGLSLNPVRDTVAPGETVQIGVTVENAGETVAPGTVLAFGSLPDGWRLASWSGTDAAFRNSTNEWFWTTVGPGETLKFTVVVAIPPDAAGEGTVTGTLSDGRDREASANTTISVRRADVKTTRGSQTTASASGSTANAADDSDGVDTRSRLGRLRTAVETPGFGPVQALAGVLLAVAALAARRRGG</sequence>
<organism evidence="3 4">
    <name type="scientific">Halobaculum gomorrense</name>
    <dbReference type="NCBI Taxonomy" id="43928"/>
    <lineage>
        <taxon>Archaea</taxon>
        <taxon>Methanobacteriati</taxon>
        <taxon>Methanobacteriota</taxon>
        <taxon>Stenosarchaea group</taxon>
        <taxon>Halobacteria</taxon>
        <taxon>Halobacteriales</taxon>
        <taxon>Haloferacaceae</taxon>
        <taxon>Halobaculum</taxon>
    </lineage>
</organism>
<feature type="region of interest" description="Disordered" evidence="1">
    <location>
        <begin position="157"/>
        <end position="187"/>
    </location>
</feature>
<dbReference type="AlphaFoldDB" id="A0A1M5NWJ8"/>
<dbReference type="Pfam" id="PF01345">
    <property type="entry name" value="DUF11"/>
    <property type="match status" value="1"/>
</dbReference>
<evidence type="ECO:0000313" key="4">
    <source>
        <dbReference type="Proteomes" id="UP000184357"/>
    </source>
</evidence>
<name>A0A1M5NWJ8_9EURY</name>